<name>A0A7C9J0S5_9ACTN</name>
<proteinExistence type="predicted"/>
<dbReference type="PANTHER" id="PTHR38594">
    <property type="entry name" value="PEP-DEPENDENT DIHYDROXYACETONE KINASE, PHOSPHORYL DONOR SUBUNIT DHAM"/>
    <property type="match status" value="1"/>
</dbReference>
<comment type="catalytic activity">
    <reaction evidence="1">
        <text>dihydroxyacetone + phosphoenolpyruvate = dihydroxyacetone phosphate + pyruvate</text>
        <dbReference type="Rhea" id="RHEA:18381"/>
        <dbReference type="ChEBI" id="CHEBI:15361"/>
        <dbReference type="ChEBI" id="CHEBI:16016"/>
        <dbReference type="ChEBI" id="CHEBI:57642"/>
        <dbReference type="ChEBI" id="CHEBI:58702"/>
        <dbReference type="EC" id="2.7.1.121"/>
    </reaction>
</comment>
<evidence type="ECO:0000256" key="3">
    <source>
        <dbReference type="ARBA" id="ARBA00012095"/>
    </source>
</evidence>
<comment type="function">
    <text evidence="2">Component of the dihydroxyacetone kinase complex, which is responsible for the phosphoenolpyruvate (PEP)-dependent phosphorylation of dihydroxyacetone. DhaM serves as the phosphoryl donor. Is phosphorylated by phosphoenolpyruvate in an EI- and HPr-dependent reaction, and a phosphorelay system on histidine residues finally leads to phosphoryl transfer to DhaL and dihydroxyacetone.</text>
</comment>
<evidence type="ECO:0000259" key="6">
    <source>
        <dbReference type="PROSITE" id="PS51096"/>
    </source>
</evidence>
<dbReference type="AlphaFoldDB" id="A0A7C9J0S5"/>
<dbReference type="PANTHER" id="PTHR38594:SF1">
    <property type="entry name" value="PEP-DEPENDENT DIHYDROXYACETONE KINASE, PHOSPHORYL DONOR SUBUNIT DHAM"/>
    <property type="match status" value="1"/>
</dbReference>
<evidence type="ECO:0000313" key="8">
    <source>
        <dbReference type="Proteomes" id="UP000479526"/>
    </source>
</evidence>
<evidence type="ECO:0000256" key="2">
    <source>
        <dbReference type="ARBA" id="ARBA00002788"/>
    </source>
</evidence>
<keyword evidence="8" id="KW-1185">Reference proteome</keyword>
<evidence type="ECO:0000256" key="4">
    <source>
        <dbReference type="ARBA" id="ARBA00022679"/>
    </source>
</evidence>
<dbReference type="RefSeq" id="WP_161478512.1">
    <property type="nucleotide sequence ID" value="NZ_WXEW01000001.1"/>
</dbReference>
<dbReference type="EMBL" id="WXEW01000001">
    <property type="protein sequence ID" value="NAS21087.1"/>
    <property type="molecule type" value="Genomic_DNA"/>
</dbReference>
<organism evidence="7 8">
    <name type="scientific">Herbidospora solisilvae</name>
    <dbReference type="NCBI Taxonomy" id="2696284"/>
    <lineage>
        <taxon>Bacteria</taxon>
        <taxon>Bacillati</taxon>
        <taxon>Actinomycetota</taxon>
        <taxon>Actinomycetes</taxon>
        <taxon>Streptosporangiales</taxon>
        <taxon>Streptosporangiaceae</taxon>
        <taxon>Herbidospora</taxon>
    </lineage>
</organism>
<dbReference type="GO" id="GO:0016020">
    <property type="term" value="C:membrane"/>
    <property type="evidence" value="ECO:0007669"/>
    <property type="project" value="InterPro"/>
</dbReference>
<reference evidence="7 8" key="1">
    <citation type="submission" date="2020-01" db="EMBL/GenBank/DDBJ databases">
        <title>Herbidospora sp. NEAU-GS84 nov., a novel actinomycete isolated from soil.</title>
        <authorList>
            <person name="Han L."/>
        </authorList>
    </citation>
    <scope>NUCLEOTIDE SEQUENCE [LARGE SCALE GENOMIC DNA]</scope>
    <source>
        <strain evidence="7 8">NEAU-GS84</strain>
    </source>
</reference>
<keyword evidence="7" id="KW-0670">Pyruvate</keyword>
<feature type="domain" description="PTS EIIA type-4" evidence="6">
    <location>
        <begin position="1"/>
        <end position="124"/>
    </location>
</feature>
<accession>A0A7C9J0S5</accession>
<dbReference type="NCBIfam" id="TIGR02364">
    <property type="entry name" value="dha_pts"/>
    <property type="match status" value="1"/>
</dbReference>
<dbReference type="InterPro" id="IPR039643">
    <property type="entry name" value="DhaM"/>
</dbReference>
<dbReference type="Pfam" id="PF03610">
    <property type="entry name" value="EIIA-man"/>
    <property type="match status" value="1"/>
</dbReference>
<dbReference type="Gene3D" id="3.40.50.510">
    <property type="entry name" value="Phosphotransferase system, mannose-type IIA component"/>
    <property type="match status" value="1"/>
</dbReference>
<comment type="caution">
    <text evidence="7">The sequence shown here is derived from an EMBL/GenBank/DDBJ whole genome shotgun (WGS) entry which is preliminary data.</text>
</comment>
<dbReference type="SUPFAM" id="SSF53062">
    <property type="entry name" value="PTS system fructose IIA component-like"/>
    <property type="match status" value="1"/>
</dbReference>
<evidence type="ECO:0000313" key="7">
    <source>
        <dbReference type="EMBL" id="NAS21087.1"/>
    </source>
</evidence>
<evidence type="ECO:0000256" key="1">
    <source>
        <dbReference type="ARBA" id="ARBA00001113"/>
    </source>
</evidence>
<protein>
    <recommendedName>
        <fullName evidence="3">phosphoenolpyruvate--glycerone phosphotransferase</fullName>
        <ecNumber evidence="3">2.7.1.121</ecNumber>
    </recommendedName>
</protein>
<dbReference type="InterPro" id="IPR004701">
    <property type="entry name" value="PTS_EIIA_man-typ"/>
</dbReference>
<dbReference type="PROSITE" id="PS51096">
    <property type="entry name" value="PTS_EIIA_TYPE_4"/>
    <property type="match status" value="1"/>
</dbReference>
<dbReference type="EC" id="2.7.1.121" evidence="3"/>
<dbReference type="InterPro" id="IPR012844">
    <property type="entry name" value="DhaM_N"/>
</dbReference>
<comment type="subunit">
    <text evidence="5">Homodimer. The dihydroxyacetone kinase complex is composed of a homodimer of DhaM, a homodimer of DhaK and the subunit DhaL.</text>
</comment>
<gene>
    <name evidence="7" type="ORF">GT755_05220</name>
</gene>
<dbReference type="GO" id="GO:0047324">
    <property type="term" value="F:phosphoenolpyruvate-glycerone phosphotransferase activity"/>
    <property type="evidence" value="ECO:0007669"/>
    <property type="project" value="UniProtKB-EC"/>
</dbReference>
<keyword evidence="4 7" id="KW-0808">Transferase</keyword>
<dbReference type="GO" id="GO:0019563">
    <property type="term" value="P:glycerol catabolic process"/>
    <property type="evidence" value="ECO:0007669"/>
    <property type="project" value="InterPro"/>
</dbReference>
<dbReference type="InterPro" id="IPR036662">
    <property type="entry name" value="PTS_EIIA_man-typ_sf"/>
</dbReference>
<sequence length="126" mass="12428">MVGIVLVSHSAGLAEEAAALAVGIAGEDAPIRPAGGTDDGDLGTSLTRLEEAVAEADQGDGVVLIMDLGSAVLTARTFVEDRADVVMADAPFVEGAINALVTAGTGAPLDAVVAAAEEARTIGKLC</sequence>
<dbReference type="Proteomes" id="UP000479526">
    <property type="component" value="Unassembled WGS sequence"/>
</dbReference>
<dbReference type="GO" id="GO:0009401">
    <property type="term" value="P:phosphoenolpyruvate-dependent sugar phosphotransferase system"/>
    <property type="evidence" value="ECO:0007669"/>
    <property type="project" value="InterPro"/>
</dbReference>
<evidence type="ECO:0000256" key="5">
    <source>
        <dbReference type="ARBA" id="ARBA00046577"/>
    </source>
</evidence>